<dbReference type="InterPro" id="IPR053137">
    <property type="entry name" value="NLR-like"/>
</dbReference>
<dbReference type="Pfam" id="PF13374">
    <property type="entry name" value="TPR_10"/>
    <property type="match status" value="1"/>
</dbReference>
<dbReference type="InterPro" id="IPR011990">
    <property type="entry name" value="TPR-like_helical_dom_sf"/>
</dbReference>
<keyword evidence="3" id="KW-1185">Reference proteome</keyword>
<gene>
    <name evidence="2" type="ORF">ACFP1K_02750</name>
</gene>
<dbReference type="Pfam" id="PF00931">
    <property type="entry name" value="NB-ARC"/>
    <property type="match status" value="1"/>
</dbReference>
<proteinExistence type="predicted"/>
<dbReference type="PANTHER" id="PTHR46082">
    <property type="entry name" value="ATP/GTP-BINDING PROTEIN-RELATED"/>
    <property type="match status" value="1"/>
</dbReference>
<evidence type="ECO:0000259" key="1">
    <source>
        <dbReference type="Pfam" id="PF00931"/>
    </source>
</evidence>
<name>A0ABW1NA27_9ACTN</name>
<dbReference type="PANTHER" id="PTHR46082:SF6">
    <property type="entry name" value="AAA+ ATPASE DOMAIN-CONTAINING PROTEIN-RELATED"/>
    <property type="match status" value="1"/>
</dbReference>
<sequence>MAGAAAGAVLGGPGGAGVGATTALAATVLTEYALRLHSSRSAAGDAAREAGGVLPVPAGQHTVRGRDQIIKAVDGHAKAPDGRFHVLTGLGGVGKTAIAIEVARRARGRGQPVWWVAASDPGEAGRAMLDLAQHLGASRAEIEQIHTGERSGPDLVWRLLESRRGWMLVFDNLDEPDALGREGRPVADARGWVRPSESGLVLITSRRTDRAVWGTAAAQHHLDILEREAAVRVLHDISGVATGGADAGRLAARLGDLPLALHLAGAYLADRFTDVATFGDYLSVFDRRFGELMKAPAEASPDDPRQAITTTWEISLDSLELRGLRWSRKLLRLLSRYAPTIPIPFSLLLPEILEAEGLLPAGPDPAGRLTDGLRALHSLGLVRCHGTPIEALEVHPLVADTQRHHDQPEGVSLRLAVRLLDDPRAHNPSAPADWPYWRSVTPHISALLPQTVQDRTVFDLMIGITNTAVWGLLHGGDFRAAELMGRALAELADGRAIEGQPDLLVARHGLGMALLRGGRPMEARAELLDLLATARRTIGEDERTTLDVRHSLANISRQRGDFEAAERELNAVLDAQVRLLPTGDLSISHTRQSLGHVLTDRGELERAQEVCRTVLEERRAVLGDDHPWTLSSRHEHAKLLHRREDLPRASREYDTIVATGAEVLGAEHPSTLDWRHARALVLRDLGRRAEAVAECRAVFETRARRLGDDHPSTLSVLRSLRAMT</sequence>
<dbReference type="Proteomes" id="UP001596137">
    <property type="component" value="Unassembled WGS sequence"/>
</dbReference>
<dbReference type="Gene3D" id="1.25.40.10">
    <property type="entry name" value="Tetratricopeptide repeat domain"/>
    <property type="match status" value="1"/>
</dbReference>
<dbReference type="InterPro" id="IPR027417">
    <property type="entry name" value="P-loop_NTPase"/>
</dbReference>
<dbReference type="SUPFAM" id="SSF52540">
    <property type="entry name" value="P-loop containing nucleoside triphosphate hydrolases"/>
    <property type="match status" value="1"/>
</dbReference>
<evidence type="ECO:0000313" key="3">
    <source>
        <dbReference type="Proteomes" id="UP001596137"/>
    </source>
</evidence>
<dbReference type="SUPFAM" id="SSF48452">
    <property type="entry name" value="TPR-like"/>
    <property type="match status" value="2"/>
</dbReference>
<comment type="caution">
    <text evidence="2">The sequence shown here is derived from an EMBL/GenBank/DDBJ whole genome shotgun (WGS) entry which is preliminary data.</text>
</comment>
<reference evidence="3" key="1">
    <citation type="journal article" date="2019" name="Int. J. Syst. Evol. Microbiol.">
        <title>The Global Catalogue of Microorganisms (GCM) 10K type strain sequencing project: providing services to taxonomists for standard genome sequencing and annotation.</title>
        <authorList>
            <consortium name="The Broad Institute Genomics Platform"/>
            <consortium name="The Broad Institute Genome Sequencing Center for Infectious Disease"/>
            <person name="Wu L."/>
            <person name="Ma J."/>
        </authorList>
    </citation>
    <scope>NUCLEOTIDE SEQUENCE [LARGE SCALE GENOMIC DNA]</scope>
    <source>
        <strain evidence="3">JCM 30346</strain>
    </source>
</reference>
<dbReference type="Gene3D" id="3.40.50.300">
    <property type="entry name" value="P-loop containing nucleotide triphosphate hydrolases"/>
    <property type="match status" value="1"/>
</dbReference>
<dbReference type="Pfam" id="PF13424">
    <property type="entry name" value="TPR_12"/>
    <property type="match status" value="1"/>
</dbReference>
<feature type="domain" description="NB-ARC" evidence="1">
    <location>
        <begin position="83"/>
        <end position="236"/>
    </location>
</feature>
<dbReference type="EMBL" id="JBHSRF010000003">
    <property type="protein sequence ID" value="MFC6080061.1"/>
    <property type="molecule type" value="Genomic_DNA"/>
</dbReference>
<accession>A0ABW1NA27</accession>
<evidence type="ECO:0000313" key="2">
    <source>
        <dbReference type="EMBL" id="MFC6080061.1"/>
    </source>
</evidence>
<organism evidence="2 3">
    <name type="scientific">Sphaerisporangium aureirubrum</name>
    <dbReference type="NCBI Taxonomy" id="1544736"/>
    <lineage>
        <taxon>Bacteria</taxon>
        <taxon>Bacillati</taxon>
        <taxon>Actinomycetota</taxon>
        <taxon>Actinomycetes</taxon>
        <taxon>Streptosporangiales</taxon>
        <taxon>Streptosporangiaceae</taxon>
        <taxon>Sphaerisporangium</taxon>
    </lineage>
</organism>
<dbReference type="InterPro" id="IPR002182">
    <property type="entry name" value="NB-ARC"/>
</dbReference>
<protein>
    <submittedName>
        <fullName evidence="2">Tetratricopeptide repeat protein</fullName>
    </submittedName>
</protein>